<dbReference type="Proteomes" id="UP001057402">
    <property type="component" value="Chromosome 2"/>
</dbReference>
<organism evidence="1 2">
    <name type="scientific">Melastoma candidum</name>
    <dbReference type="NCBI Taxonomy" id="119954"/>
    <lineage>
        <taxon>Eukaryota</taxon>
        <taxon>Viridiplantae</taxon>
        <taxon>Streptophyta</taxon>
        <taxon>Embryophyta</taxon>
        <taxon>Tracheophyta</taxon>
        <taxon>Spermatophyta</taxon>
        <taxon>Magnoliopsida</taxon>
        <taxon>eudicotyledons</taxon>
        <taxon>Gunneridae</taxon>
        <taxon>Pentapetalae</taxon>
        <taxon>rosids</taxon>
        <taxon>malvids</taxon>
        <taxon>Myrtales</taxon>
        <taxon>Melastomataceae</taxon>
        <taxon>Melastomatoideae</taxon>
        <taxon>Melastomateae</taxon>
        <taxon>Melastoma</taxon>
    </lineage>
</organism>
<protein>
    <submittedName>
        <fullName evidence="1">Uncharacterized protein</fullName>
    </submittedName>
</protein>
<reference evidence="2" key="1">
    <citation type="journal article" date="2023" name="Front. Plant Sci.">
        <title>Chromosomal-level genome assembly of Melastoma candidum provides insights into trichome evolution.</title>
        <authorList>
            <person name="Zhong Y."/>
            <person name="Wu W."/>
            <person name="Sun C."/>
            <person name="Zou P."/>
            <person name="Liu Y."/>
            <person name="Dai S."/>
            <person name="Zhou R."/>
        </authorList>
    </citation>
    <scope>NUCLEOTIDE SEQUENCE [LARGE SCALE GENOMIC DNA]</scope>
</reference>
<evidence type="ECO:0000313" key="2">
    <source>
        <dbReference type="Proteomes" id="UP001057402"/>
    </source>
</evidence>
<dbReference type="EMBL" id="CM042881">
    <property type="protein sequence ID" value="KAI4386503.1"/>
    <property type="molecule type" value="Genomic_DNA"/>
</dbReference>
<proteinExistence type="predicted"/>
<comment type="caution">
    <text evidence="1">The sequence shown here is derived from an EMBL/GenBank/DDBJ whole genome shotgun (WGS) entry which is preliminary data.</text>
</comment>
<accession>A0ACB9S5D7</accession>
<name>A0ACB9S5D7_9MYRT</name>
<evidence type="ECO:0000313" key="1">
    <source>
        <dbReference type="EMBL" id="KAI4386503.1"/>
    </source>
</evidence>
<gene>
    <name evidence="1" type="ORF">MLD38_004431</name>
</gene>
<keyword evidence="2" id="KW-1185">Reference proteome</keyword>
<sequence>MANSGMDEPGTAPRPDRWYDLILGPSFDRDSNKYCTLRYVSKPASIDKSKSGILRKNKDGRASVEFQNNQPGKPKVSFKGSSEHYKDNDAVLFFDGETFRLEQLHTAVKQLRHLRVPGESSVASASAAFQSVPTTDPRLSPAGKGAKPVHMPRSTFPSVPVEVERIDIAEPPNTGLRAAISGAAIQSTDQRGGSSPPEGTRSYEGEENQEIGIEDLFGSVSPDTSNKPEEDVGIRSDDNDQRHNDYDDEIADVDDSGDEGNKGQNAADALRTQLNVSKTKSSQHTSSSSSSSGSDSGTGSSSSSSDSEGSDDDSVNSV</sequence>